<dbReference type="Pfam" id="PF01612">
    <property type="entry name" value="DNA_pol_A_exo1"/>
    <property type="match status" value="1"/>
</dbReference>
<comment type="caution">
    <text evidence="3">The sequence shown here is derived from an EMBL/GenBank/DDBJ whole genome shotgun (WGS) entry which is preliminary data.</text>
</comment>
<gene>
    <name evidence="3" type="ORF">PT974_04063</name>
</gene>
<dbReference type="Proteomes" id="UP001338125">
    <property type="component" value="Unassembled WGS sequence"/>
</dbReference>
<feature type="domain" description="3'-5' exonuclease" evidence="2">
    <location>
        <begin position="13"/>
        <end position="197"/>
    </location>
</feature>
<dbReference type="PANTHER" id="PTHR43040:SF1">
    <property type="entry name" value="RIBONUCLEASE D"/>
    <property type="match status" value="1"/>
</dbReference>
<keyword evidence="4" id="KW-1185">Reference proteome</keyword>
<sequence length="282" mass="31994">MSNTTSTTTSILISTATALEALLSLIHPSCTLYLDLEGKDLSRDGNLSIITLLVYDTEWIVRLVDVLALGASTFTIASPDGKTLKSIFEDPNIPKCFWDVRNDADALWAHYQVDLAGVVDIQLLENASRVGDKMYIRGLDKCIQYDLKPGTRELKRWLKIKKDIKSRFSGDLFAIRPMEAKTIEYCTNDVVHLPALHKLYRGRLDRLWLSRVKEESAQRVREAHSPGYEPRSPSKTLGPWGSSTKHLRTLDDILDELEGLGMDELEQEILGEDDFDFDDFRF</sequence>
<evidence type="ECO:0000259" key="2">
    <source>
        <dbReference type="Pfam" id="PF01612"/>
    </source>
</evidence>
<dbReference type="SUPFAM" id="SSF53098">
    <property type="entry name" value="Ribonuclease H-like"/>
    <property type="match status" value="1"/>
</dbReference>
<dbReference type="EMBL" id="JAVFKD010000004">
    <property type="protein sequence ID" value="KAK5995647.1"/>
    <property type="molecule type" value="Genomic_DNA"/>
</dbReference>
<dbReference type="InterPro" id="IPR012337">
    <property type="entry name" value="RNaseH-like_sf"/>
</dbReference>
<dbReference type="PANTHER" id="PTHR43040">
    <property type="entry name" value="RIBONUCLEASE D"/>
    <property type="match status" value="1"/>
</dbReference>
<name>A0ABR0SU34_9HYPO</name>
<evidence type="ECO:0000256" key="1">
    <source>
        <dbReference type="SAM" id="MobiDB-lite"/>
    </source>
</evidence>
<organism evidence="3 4">
    <name type="scientific">Cladobotryum mycophilum</name>
    <dbReference type="NCBI Taxonomy" id="491253"/>
    <lineage>
        <taxon>Eukaryota</taxon>
        <taxon>Fungi</taxon>
        <taxon>Dikarya</taxon>
        <taxon>Ascomycota</taxon>
        <taxon>Pezizomycotina</taxon>
        <taxon>Sordariomycetes</taxon>
        <taxon>Hypocreomycetidae</taxon>
        <taxon>Hypocreales</taxon>
        <taxon>Hypocreaceae</taxon>
        <taxon>Cladobotryum</taxon>
    </lineage>
</organism>
<feature type="region of interest" description="Disordered" evidence="1">
    <location>
        <begin position="219"/>
        <end position="240"/>
    </location>
</feature>
<reference evidence="3 4" key="1">
    <citation type="submission" date="2024-01" db="EMBL/GenBank/DDBJ databases">
        <title>Complete genome of Cladobotryum mycophilum ATHUM6906.</title>
        <authorList>
            <person name="Christinaki A.C."/>
            <person name="Myridakis A.I."/>
            <person name="Kouvelis V.N."/>
        </authorList>
    </citation>
    <scope>NUCLEOTIDE SEQUENCE [LARGE SCALE GENOMIC DNA]</scope>
    <source>
        <strain evidence="3 4">ATHUM6906</strain>
    </source>
</reference>
<evidence type="ECO:0000313" key="3">
    <source>
        <dbReference type="EMBL" id="KAK5995647.1"/>
    </source>
</evidence>
<dbReference type="InterPro" id="IPR036397">
    <property type="entry name" value="RNaseH_sf"/>
</dbReference>
<dbReference type="InterPro" id="IPR002562">
    <property type="entry name" value="3'-5'_exonuclease_dom"/>
</dbReference>
<evidence type="ECO:0000313" key="4">
    <source>
        <dbReference type="Proteomes" id="UP001338125"/>
    </source>
</evidence>
<proteinExistence type="predicted"/>
<protein>
    <recommendedName>
        <fullName evidence="2">3'-5' exonuclease domain-containing protein</fullName>
    </recommendedName>
</protein>
<dbReference type="Gene3D" id="3.30.420.10">
    <property type="entry name" value="Ribonuclease H-like superfamily/Ribonuclease H"/>
    <property type="match status" value="1"/>
</dbReference>
<accession>A0ABR0SU34</accession>